<keyword evidence="4" id="KW-0067">ATP-binding</keyword>
<proteinExistence type="predicted"/>
<dbReference type="KEGG" id="emp:EZMO1_3279"/>
<dbReference type="PROSITE" id="PS00455">
    <property type="entry name" value="AMP_BINDING"/>
    <property type="match status" value="1"/>
</dbReference>
<feature type="domain" description="AMP-dependent synthetase/ligase" evidence="5">
    <location>
        <begin position="14"/>
        <end position="329"/>
    </location>
</feature>
<keyword evidence="3" id="KW-0547">Nucleotide-binding</keyword>
<dbReference type="RefSeq" id="WP_034877030.1">
    <property type="nucleotide sequence ID" value="NZ_CP013251.1"/>
</dbReference>
<sequence length="480" mass="52451">MTECPLRKIALISPDHRVMQINDRPVSALQLDVWVEAYRQQLAPELSIGDRLLVLLQNKVETVVVILACLRSGWVYCPVNPAHPESRILEYADRVGAQAYVSDNRFHGNALQQVGKPELLASPVSVKTDIPVDNDRIFDLIPTSGTTGVPKAVAHSLDNHLFSARGSAALIELTAEDGWLLSLPLFHVGGFSIVIRCLLAGAAILIDQQGLPLSQLLMSLPVTHSSMVNTQLQQIVVSQGMDLAETGLKYILLGGGVASASLVRRVQDRKIRVLTTYGMTEMSSQVCTGVPIFTPEGVTSGDVLPFRRVKIADDGEILVAGKPLCLGYYSQSDEKSGRVTSVADDEGWFHTGDLGEWYESQLRVLGRKDNMMISGGENIHPEEIEQALLTCKGVLQAVVVAVADEKFGQRPFAFVQMVNETVDETFTKGYLAGKIARFKIPDHIVPLPEKLPPEFSGQTLFSGIKPNRRLLQALAECHLS</sequence>
<dbReference type="InterPro" id="IPR025110">
    <property type="entry name" value="AMP-bd_C"/>
</dbReference>
<gene>
    <name evidence="7" type="primary">menE</name>
    <name evidence="7" type="ORF">EZMO1_3279</name>
</gene>
<dbReference type="GO" id="GO:0008756">
    <property type="term" value="F:o-succinylbenzoate-CoA ligase activity"/>
    <property type="evidence" value="ECO:0007669"/>
    <property type="project" value="UniProtKB-EC"/>
</dbReference>
<accession>A0A142BEV2</accession>
<dbReference type="Gene3D" id="3.30.300.30">
    <property type="match status" value="1"/>
</dbReference>
<dbReference type="STRING" id="570277.EZMO1_3279"/>
<dbReference type="InterPro" id="IPR000873">
    <property type="entry name" value="AMP-dep_synth/lig_dom"/>
</dbReference>
<evidence type="ECO:0000256" key="3">
    <source>
        <dbReference type="ARBA" id="ARBA00022741"/>
    </source>
</evidence>
<dbReference type="OrthoDB" id="9803968at2"/>
<dbReference type="Pfam" id="PF13193">
    <property type="entry name" value="AMP-binding_C"/>
    <property type="match status" value="1"/>
</dbReference>
<keyword evidence="2 7" id="KW-0436">Ligase</keyword>
<dbReference type="GO" id="GO:0031956">
    <property type="term" value="F:medium-chain fatty acid-CoA ligase activity"/>
    <property type="evidence" value="ECO:0007669"/>
    <property type="project" value="TreeGrafter"/>
</dbReference>
<evidence type="ECO:0000256" key="2">
    <source>
        <dbReference type="ARBA" id="ARBA00022598"/>
    </source>
</evidence>
<evidence type="ECO:0000256" key="4">
    <source>
        <dbReference type="ARBA" id="ARBA00022840"/>
    </source>
</evidence>
<dbReference type="GO" id="GO:0009234">
    <property type="term" value="P:menaquinone biosynthetic process"/>
    <property type="evidence" value="ECO:0007669"/>
    <property type="project" value="UniProtKB-KW"/>
</dbReference>
<dbReference type="InterPro" id="IPR010192">
    <property type="entry name" value="MenE"/>
</dbReference>
<name>A0A142BEV2_9GAMM</name>
<dbReference type="InterPro" id="IPR042099">
    <property type="entry name" value="ANL_N_sf"/>
</dbReference>
<dbReference type="EMBL" id="CP013251">
    <property type="protein sequence ID" value="AMO57278.1"/>
    <property type="molecule type" value="Genomic_DNA"/>
</dbReference>
<reference evidence="7 8" key="1">
    <citation type="journal article" date="2016" name="Front. Microbiol.">
        <title>Genomic Insight into the Host-Endosymbiont Relationship of Endozoicomonas montiporae CL-33(T) with its Coral Host.</title>
        <authorList>
            <person name="Ding J.-Y."/>
            <person name="Shiu J.-H."/>
            <person name="Chen W.-M."/>
            <person name="Chiang Y.-R."/>
            <person name="Tang S.-L."/>
        </authorList>
    </citation>
    <scope>NUCLEOTIDE SEQUENCE [LARGE SCALE GENOMIC DNA]</scope>
    <source>
        <strain evidence="7 8">CL-33</strain>
    </source>
</reference>
<evidence type="ECO:0000259" key="5">
    <source>
        <dbReference type="Pfam" id="PF00501"/>
    </source>
</evidence>
<dbReference type="PANTHER" id="PTHR43201">
    <property type="entry name" value="ACYL-COA SYNTHETASE"/>
    <property type="match status" value="1"/>
</dbReference>
<dbReference type="InterPro" id="IPR020845">
    <property type="entry name" value="AMP-binding_CS"/>
</dbReference>
<evidence type="ECO:0000313" key="8">
    <source>
        <dbReference type="Proteomes" id="UP000071065"/>
    </source>
</evidence>
<dbReference type="PANTHER" id="PTHR43201:SF32">
    <property type="entry name" value="2-SUCCINYLBENZOATE--COA LIGASE, CHLOROPLASTIC_PEROXISOMAL"/>
    <property type="match status" value="1"/>
</dbReference>
<dbReference type="EC" id="6.2.1.26" evidence="7"/>
<dbReference type="AlphaFoldDB" id="A0A142BEV2"/>
<evidence type="ECO:0000259" key="6">
    <source>
        <dbReference type="Pfam" id="PF13193"/>
    </source>
</evidence>
<dbReference type="NCBIfam" id="TIGR01923">
    <property type="entry name" value="menE"/>
    <property type="match status" value="1"/>
</dbReference>
<organism evidence="7 8">
    <name type="scientific">Endozoicomonas montiporae CL-33</name>
    <dbReference type="NCBI Taxonomy" id="570277"/>
    <lineage>
        <taxon>Bacteria</taxon>
        <taxon>Pseudomonadati</taxon>
        <taxon>Pseudomonadota</taxon>
        <taxon>Gammaproteobacteria</taxon>
        <taxon>Oceanospirillales</taxon>
        <taxon>Endozoicomonadaceae</taxon>
        <taxon>Endozoicomonas</taxon>
    </lineage>
</organism>
<feature type="domain" description="AMP-binding enzyme C-terminal" evidence="6">
    <location>
        <begin position="383"/>
        <end position="452"/>
    </location>
</feature>
<dbReference type="InterPro" id="IPR045851">
    <property type="entry name" value="AMP-bd_C_sf"/>
</dbReference>
<dbReference type="PATRIC" id="fig|570277.3.peg.3521"/>
<dbReference type="Pfam" id="PF00501">
    <property type="entry name" value="AMP-binding"/>
    <property type="match status" value="1"/>
</dbReference>
<dbReference type="GO" id="GO:0005524">
    <property type="term" value="F:ATP binding"/>
    <property type="evidence" value="ECO:0007669"/>
    <property type="project" value="UniProtKB-KW"/>
</dbReference>
<keyword evidence="1" id="KW-0474">Menaquinone biosynthesis</keyword>
<dbReference type="GO" id="GO:0006631">
    <property type="term" value="P:fatty acid metabolic process"/>
    <property type="evidence" value="ECO:0007669"/>
    <property type="project" value="TreeGrafter"/>
</dbReference>
<evidence type="ECO:0000313" key="7">
    <source>
        <dbReference type="EMBL" id="AMO57278.1"/>
    </source>
</evidence>
<dbReference type="CDD" id="cd17630">
    <property type="entry name" value="OSB_MenE-like"/>
    <property type="match status" value="1"/>
</dbReference>
<dbReference type="Proteomes" id="UP000071065">
    <property type="component" value="Chromosome"/>
</dbReference>
<evidence type="ECO:0000256" key="1">
    <source>
        <dbReference type="ARBA" id="ARBA00022428"/>
    </source>
</evidence>
<protein>
    <submittedName>
        <fullName evidence="7">O-succinylbenzoate-CoA ligase</fullName>
        <ecNumber evidence="7">6.2.1.26</ecNumber>
    </submittedName>
</protein>
<dbReference type="SUPFAM" id="SSF56801">
    <property type="entry name" value="Acetyl-CoA synthetase-like"/>
    <property type="match status" value="1"/>
</dbReference>
<dbReference type="Gene3D" id="3.40.50.12780">
    <property type="entry name" value="N-terminal domain of ligase-like"/>
    <property type="match status" value="1"/>
</dbReference>